<dbReference type="AlphaFoldDB" id="A0A0W0SN88"/>
<evidence type="ECO:0000313" key="4">
    <source>
        <dbReference type="EMBL" id="KTC84771.1"/>
    </source>
</evidence>
<dbReference type="SUPFAM" id="SSF56059">
    <property type="entry name" value="Glutathione synthetase ATP-binding domain-like"/>
    <property type="match status" value="1"/>
</dbReference>
<keyword evidence="3" id="KW-0067">ATP-binding</keyword>
<keyword evidence="5" id="KW-1185">Reference proteome</keyword>
<name>A0A0W0SN88_9GAMM</name>
<dbReference type="InterPro" id="IPR052032">
    <property type="entry name" value="ATP-dep_AA_Ligase"/>
</dbReference>
<dbReference type="Proteomes" id="UP000054736">
    <property type="component" value="Unassembled WGS sequence"/>
</dbReference>
<dbReference type="STRING" id="1212489.Ldro_2935"/>
<protein>
    <recommendedName>
        <fullName evidence="6">ATP-grasp domain-containing protein</fullName>
    </recommendedName>
</protein>
<dbReference type="PANTHER" id="PTHR43585:SF2">
    <property type="entry name" value="ATP-GRASP ENZYME FSQD"/>
    <property type="match status" value="1"/>
</dbReference>
<reference evidence="4 5" key="1">
    <citation type="submission" date="2015-11" db="EMBL/GenBank/DDBJ databases">
        <title>Genomic analysis of 38 Legionella species identifies large and diverse effector repertoires.</title>
        <authorList>
            <person name="Burstein D."/>
            <person name="Amaro F."/>
            <person name="Zusman T."/>
            <person name="Lifshitz Z."/>
            <person name="Cohen O."/>
            <person name="Gilbert J.A."/>
            <person name="Pupko T."/>
            <person name="Shuman H.A."/>
            <person name="Segal G."/>
        </authorList>
    </citation>
    <scope>NUCLEOTIDE SEQUENCE [LARGE SCALE GENOMIC DNA]</scope>
    <source>
        <strain evidence="4 5">ATCC 700990</strain>
    </source>
</reference>
<dbReference type="PATRIC" id="fig|1212489.4.peg.3097"/>
<dbReference type="GO" id="GO:0005524">
    <property type="term" value="F:ATP binding"/>
    <property type="evidence" value="ECO:0007669"/>
    <property type="project" value="UniProtKB-KW"/>
</dbReference>
<dbReference type="Gene3D" id="3.30.470.20">
    <property type="entry name" value="ATP-grasp fold, B domain"/>
    <property type="match status" value="1"/>
</dbReference>
<evidence type="ECO:0000313" key="5">
    <source>
        <dbReference type="Proteomes" id="UP000054736"/>
    </source>
</evidence>
<evidence type="ECO:0000256" key="2">
    <source>
        <dbReference type="ARBA" id="ARBA00022741"/>
    </source>
</evidence>
<keyword evidence="1" id="KW-0436">Ligase</keyword>
<gene>
    <name evidence="4" type="ORF">Ldro_2935</name>
</gene>
<dbReference type="RefSeq" id="WP_058497191.1">
    <property type="nucleotide sequence ID" value="NZ_CAAAIU010000022.1"/>
</dbReference>
<dbReference type="PANTHER" id="PTHR43585">
    <property type="entry name" value="FUMIPYRROLE BIOSYNTHESIS PROTEIN C"/>
    <property type="match status" value="1"/>
</dbReference>
<evidence type="ECO:0000256" key="3">
    <source>
        <dbReference type="ARBA" id="ARBA00022840"/>
    </source>
</evidence>
<sequence length="361" mass="40348">MNIRNAVLILGYNNTRINDVKKIKETARIYLNAITILCKKSPTSEDKNVADYAIDVELDKKQENIDKVIAAIEALSVNVIALLPFSDPGTQLGSVLAAQMGLKGPDLTKIDSALNKYAFRKAEKNAKHLPMGYKPIRFEKIESYEALCKLHQELDKKLFLKPTSEGNSRGCINLSHYKDLNCAWSEVEQYLSDGVVGEQLITDSDEYSWDHVSGFSWVTEKKTTENQYSAEIQQIVPAPISQQKKELIANAGEFMASLAGYNSGACHNEIFYSSCSGTIRGVEPNLRPAGMRIWDLAALAFEDFDPWKEWVLWAAGKNLTQSSSSNFKQQCYAGIRMISSKKIGILQHLPFISPESLYSKC</sequence>
<evidence type="ECO:0000256" key="1">
    <source>
        <dbReference type="ARBA" id="ARBA00022598"/>
    </source>
</evidence>
<comment type="caution">
    <text evidence="4">The sequence shown here is derived from an EMBL/GenBank/DDBJ whole genome shotgun (WGS) entry which is preliminary data.</text>
</comment>
<keyword evidence="2" id="KW-0547">Nucleotide-binding</keyword>
<dbReference type="EMBL" id="LNXY01000031">
    <property type="protein sequence ID" value="KTC84771.1"/>
    <property type="molecule type" value="Genomic_DNA"/>
</dbReference>
<accession>A0A0W0SN88</accession>
<dbReference type="GO" id="GO:0016874">
    <property type="term" value="F:ligase activity"/>
    <property type="evidence" value="ECO:0007669"/>
    <property type="project" value="UniProtKB-KW"/>
</dbReference>
<organism evidence="4 5">
    <name type="scientific">Legionella drozanskii LLAP-1</name>
    <dbReference type="NCBI Taxonomy" id="1212489"/>
    <lineage>
        <taxon>Bacteria</taxon>
        <taxon>Pseudomonadati</taxon>
        <taxon>Pseudomonadota</taxon>
        <taxon>Gammaproteobacteria</taxon>
        <taxon>Legionellales</taxon>
        <taxon>Legionellaceae</taxon>
        <taxon>Legionella</taxon>
    </lineage>
</organism>
<dbReference type="OrthoDB" id="6964321at2"/>
<proteinExistence type="predicted"/>
<evidence type="ECO:0008006" key="6">
    <source>
        <dbReference type="Google" id="ProtNLM"/>
    </source>
</evidence>